<keyword evidence="1" id="KW-0812">Transmembrane</keyword>
<dbReference type="Proteomes" id="UP000298285">
    <property type="component" value="Unassembled WGS sequence"/>
</dbReference>
<dbReference type="EMBL" id="SPPK01000002">
    <property type="protein sequence ID" value="TFU90175.1"/>
    <property type="molecule type" value="Genomic_DNA"/>
</dbReference>
<feature type="transmembrane region" description="Helical" evidence="1">
    <location>
        <begin position="12"/>
        <end position="30"/>
    </location>
</feature>
<sequence length="64" mass="7315">MGEKKTNLPLTIIGAIAVPLILLFVVIDIANDLRNSNPYGNSVMFAWIIYIIVIAVFEYYWLNR</sequence>
<reference evidence="2 3" key="1">
    <citation type="submission" date="2019-03" db="EMBL/GenBank/DDBJ databases">
        <title>Diversity of the mouse oral microbiome.</title>
        <authorList>
            <person name="Joseph S."/>
            <person name="Aduse-Opoku J."/>
            <person name="Curtis M."/>
            <person name="Wade W."/>
            <person name="Hashim A."/>
        </authorList>
    </citation>
    <scope>NUCLEOTIDE SEQUENCE [LARGE SCALE GENOMIC DNA]</scope>
    <source>
        <strain evidence="2 3">P11</strain>
    </source>
</reference>
<dbReference type="RefSeq" id="WP_135105145.1">
    <property type="nucleotide sequence ID" value="NZ_JADGKW010000002.1"/>
</dbReference>
<comment type="caution">
    <text evidence="2">The sequence shown here is derived from an EMBL/GenBank/DDBJ whole genome shotgun (WGS) entry which is preliminary data.</text>
</comment>
<dbReference type="AlphaFoldDB" id="A0A4Y9IRA2"/>
<proteinExistence type="predicted"/>
<evidence type="ECO:0000313" key="2">
    <source>
        <dbReference type="EMBL" id="TFU90175.1"/>
    </source>
</evidence>
<evidence type="ECO:0000256" key="1">
    <source>
        <dbReference type="SAM" id="Phobius"/>
    </source>
</evidence>
<accession>A0A4Y9IRA2</accession>
<evidence type="ECO:0000313" key="3">
    <source>
        <dbReference type="Proteomes" id="UP000298285"/>
    </source>
</evidence>
<gene>
    <name evidence="2" type="ORF">E4T88_09205</name>
</gene>
<protein>
    <submittedName>
        <fullName evidence="2">Uncharacterized protein</fullName>
    </submittedName>
</protein>
<keyword evidence="1" id="KW-1133">Transmembrane helix</keyword>
<organism evidence="2 3">
    <name type="scientific">Dysgonomonas mossii</name>
    <dbReference type="NCBI Taxonomy" id="163665"/>
    <lineage>
        <taxon>Bacteria</taxon>
        <taxon>Pseudomonadati</taxon>
        <taxon>Bacteroidota</taxon>
        <taxon>Bacteroidia</taxon>
        <taxon>Bacteroidales</taxon>
        <taxon>Dysgonomonadaceae</taxon>
        <taxon>Dysgonomonas</taxon>
    </lineage>
</organism>
<name>A0A4Y9IRA2_9BACT</name>
<keyword evidence="1" id="KW-0472">Membrane</keyword>
<feature type="transmembrane region" description="Helical" evidence="1">
    <location>
        <begin position="42"/>
        <end position="62"/>
    </location>
</feature>